<proteinExistence type="predicted"/>
<keyword evidence="1" id="KW-0472">Membrane</keyword>
<feature type="transmembrane region" description="Helical" evidence="1">
    <location>
        <begin position="30"/>
        <end position="51"/>
    </location>
</feature>
<accession>A0A4U3LWW2</accession>
<name>A0A4U3LWW2_9ACTN</name>
<sequence>MNPRIAFIGAPLLTLVYGVIRLLSEHGPGLAWTTGHIAFLVALGLYGVVLIQLDRHTFTGFTVVGFAGLAAFAAQFVIDLVVGFMAADRAEMSDLFGRVYDTPGLELLVQQAGPPLFYLALFAVMTHLAIQRRIPIWIPVAVLVASVLPALNLDLLPVSAVIILIAFATLVRGVVDLEEARP</sequence>
<feature type="transmembrane region" description="Helical" evidence="1">
    <location>
        <begin position="134"/>
        <end position="151"/>
    </location>
</feature>
<feature type="transmembrane region" description="Helical" evidence="1">
    <location>
        <begin position="157"/>
        <end position="175"/>
    </location>
</feature>
<keyword evidence="3" id="KW-1185">Reference proteome</keyword>
<evidence type="ECO:0000313" key="2">
    <source>
        <dbReference type="EMBL" id="TKK80688.1"/>
    </source>
</evidence>
<keyword evidence="1" id="KW-1133">Transmembrane helix</keyword>
<evidence type="ECO:0000256" key="1">
    <source>
        <dbReference type="SAM" id="Phobius"/>
    </source>
</evidence>
<dbReference type="OrthoDB" id="3539663at2"/>
<dbReference type="EMBL" id="SZQA01000057">
    <property type="protein sequence ID" value="TKK80688.1"/>
    <property type="molecule type" value="Genomic_DNA"/>
</dbReference>
<comment type="caution">
    <text evidence="2">The sequence shown here is derived from an EMBL/GenBank/DDBJ whole genome shotgun (WGS) entry which is preliminary data.</text>
</comment>
<feature type="transmembrane region" description="Helical" evidence="1">
    <location>
        <begin position="63"/>
        <end position="87"/>
    </location>
</feature>
<evidence type="ECO:0000313" key="3">
    <source>
        <dbReference type="Proteomes" id="UP000308705"/>
    </source>
</evidence>
<dbReference type="RefSeq" id="WP_137251466.1">
    <property type="nucleotide sequence ID" value="NZ_SZQA01000057.1"/>
</dbReference>
<organism evidence="2 3">
    <name type="scientific">Herbidospora galbida</name>
    <dbReference type="NCBI Taxonomy" id="2575442"/>
    <lineage>
        <taxon>Bacteria</taxon>
        <taxon>Bacillati</taxon>
        <taxon>Actinomycetota</taxon>
        <taxon>Actinomycetes</taxon>
        <taxon>Streptosporangiales</taxon>
        <taxon>Streptosporangiaceae</taxon>
        <taxon>Herbidospora</taxon>
    </lineage>
</organism>
<dbReference type="Proteomes" id="UP000308705">
    <property type="component" value="Unassembled WGS sequence"/>
</dbReference>
<gene>
    <name evidence="2" type="ORF">FDA94_35785</name>
</gene>
<feature type="transmembrane region" description="Helical" evidence="1">
    <location>
        <begin position="5"/>
        <end position="24"/>
    </location>
</feature>
<keyword evidence="1" id="KW-0812">Transmembrane</keyword>
<dbReference type="AlphaFoldDB" id="A0A4U3LWW2"/>
<reference evidence="2 3" key="1">
    <citation type="submission" date="2019-04" db="EMBL/GenBank/DDBJ databases">
        <title>Herbidospora sp. NEAU-GS14.nov., a novel actinomycete isolated from soil.</title>
        <authorList>
            <person name="Han L."/>
        </authorList>
    </citation>
    <scope>NUCLEOTIDE SEQUENCE [LARGE SCALE GENOMIC DNA]</scope>
    <source>
        <strain evidence="2 3">NEAU-GS14</strain>
    </source>
</reference>
<feature type="transmembrane region" description="Helical" evidence="1">
    <location>
        <begin position="107"/>
        <end position="127"/>
    </location>
</feature>
<protein>
    <submittedName>
        <fullName evidence="2">Uncharacterized protein</fullName>
    </submittedName>
</protein>